<sequence length="531" mass="60967">MAFNLLAIEINEHISSYLPTDRDVCNFRLTCKTTNAAVSSHRCGVWRALFARRYDMLPGKTGLELKMLYQIRARFLYKLPPIFHMGQESKEIRCMEHLRNLVVESYADKSIGCKAREPSKNIRELRRFMLRTNFLDKILSRFYDGPNINPLLHTLQLVFTHWHLDHLLRNPTYGFSHSQHVVYAHPTNSPMFLDRDRFRVNIDFFLHTANFFKYHMTSEDEQTLYPLMRQLEYDQKPRAWEGPIKQPRGVPLVKKLGSHWKGSYAYLDPEDMPHIREMPYTGHCLFTDNIDFQDGFQTLNLDFSHSASTAPWPRAFDSHLDALPSNPLCRTLHSLSKHKKRRFQDTNRIHHPLIDTTLDTSLETPPSSPGYIVHQTLTMPHRILPTSAEDMPPTPTSPPPVLTPKKGVNYLQFAGSGNDTERFQCSGIVHPLPPQHGIPGWQRVTIMKFFDPISSSSAGGMGGSTTPLTSDDGFELDDDVNINNGCWAYEGVVLPGGMIMLGRWWSPVDDMEERHCMGPFVFWNVDGEEGQ</sequence>
<dbReference type="InterPro" id="IPR036047">
    <property type="entry name" value="F-box-like_dom_sf"/>
</dbReference>
<dbReference type="EMBL" id="JBHFEH010000015">
    <property type="protein sequence ID" value="KAL2054576.1"/>
    <property type="molecule type" value="Genomic_DNA"/>
</dbReference>
<proteinExistence type="predicted"/>
<evidence type="ECO:0000313" key="1">
    <source>
        <dbReference type="EMBL" id="KAL2054576.1"/>
    </source>
</evidence>
<organism evidence="1 2">
    <name type="scientific">Lepraria finkii</name>
    <dbReference type="NCBI Taxonomy" id="1340010"/>
    <lineage>
        <taxon>Eukaryota</taxon>
        <taxon>Fungi</taxon>
        <taxon>Dikarya</taxon>
        <taxon>Ascomycota</taxon>
        <taxon>Pezizomycotina</taxon>
        <taxon>Lecanoromycetes</taxon>
        <taxon>OSLEUM clade</taxon>
        <taxon>Lecanoromycetidae</taxon>
        <taxon>Lecanorales</taxon>
        <taxon>Lecanorineae</taxon>
        <taxon>Stereocaulaceae</taxon>
        <taxon>Lepraria</taxon>
    </lineage>
</organism>
<accession>A0ABR4BC09</accession>
<dbReference type="Proteomes" id="UP001590951">
    <property type="component" value="Unassembled WGS sequence"/>
</dbReference>
<gene>
    <name evidence="1" type="ORF">ABVK25_005324</name>
</gene>
<reference evidence="1 2" key="1">
    <citation type="submission" date="2024-09" db="EMBL/GenBank/DDBJ databases">
        <title>Rethinking Asexuality: The Enigmatic Case of Functional Sexual Genes in Lepraria (Stereocaulaceae).</title>
        <authorList>
            <person name="Doellman M."/>
            <person name="Sun Y."/>
            <person name="Barcenas-Pena A."/>
            <person name="Lumbsch H.T."/>
            <person name="Grewe F."/>
        </authorList>
    </citation>
    <scope>NUCLEOTIDE SEQUENCE [LARGE SCALE GENOMIC DNA]</scope>
    <source>
        <strain evidence="1 2">Grewe 0041</strain>
    </source>
</reference>
<name>A0ABR4BC09_9LECA</name>
<comment type="caution">
    <text evidence="1">The sequence shown here is derived from an EMBL/GenBank/DDBJ whole genome shotgun (WGS) entry which is preliminary data.</text>
</comment>
<keyword evidence="2" id="KW-1185">Reference proteome</keyword>
<dbReference type="SUPFAM" id="SSF81383">
    <property type="entry name" value="F-box domain"/>
    <property type="match status" value="1"/>
</dbReference>
<evidence type="ECO:0008006" key="3">
    <source>
        <dbReference type="Google" id="ProtNLM"/>
    </source>
</evidence>
<evidence type="ECO:0000313" key="2">
    <source>
        <dbReference type="Proteomes" id="UP001590951"/>
    </source>
</evidence>
<protein>
    <recommendedName>
        <fullName evidence="3">F-box domain-containing protein</fullName>
    </recommendedName>
</protein>